<feature type="compositionally biased region" description="Low complexity" evidence="1">
    <location>
        <begin position="168"/>
        <end position="202"/>
    </location>
</feature>
<dbReference type="PRINTS" id="PR01217">
    <property type="entry name" value="PRICHEXTENSN"/>
</dbReference>
<feature type="compositionally biased region" description="Polar residues" evidence="1">
    <location>
        <begin position="203"/>
        <end position="216"/>
    </location>
</feature>
<feature type="region of interest" description="Disordered" evidence="1">
    <location>
        <begin position="28"/>
        <end position="309"/>
    </location>
</feature>
<keyword evidence="3" id="KW-1185">Reference proteome</keyword>
<accession>A0A6V7HGW8</accession>
<evidence type="ECO:0000313" key="3">
    <source>
        <dbReference type="Proteomes" id="UP000752696"/>
    </source>
</evidence>
<feature type="compositionally biased region" description="Low complexity" evidence="1">
    <location>
        <begin position="86"/>
        <end position="142"/>
    </location>
</feature>
<dbReference type="OrthoDB" id="7555170at2759"/>
<comment type="caution">
    <text evidence="2">The sequence shown here is derived from an EMBL/GenBank/DDBJ whole genome shotgun (WGS) entry which is preliminary data.</text>
</comment>
<feature type="compositionally biased region" description="Basic and acidic residues" evidence="1">
    <location>
        <begin position="33"/>
        <end position="46"/>
    </location>
</feature>
<feature type="compositionally biased region" description="Polar residues" evidence="1">
    <location>
        <begin position="289"/>
        <end position="304"/>
    </location>
</feature>
<evidence type="ECO:0000313" key="2">
    <source>
        <dbReference type="EMBL" id="CAD1479832.1"/>
    </source>
</evidence>
<feature type="compositionally biased region" description="Basic and acidic residues" evidence="1">
    <location>
        <begin position="277"/>
        <end position="287"/>
    </location>
</feature>
<organism evidence="2 3">
    <name type="scientific">Heterotrigona itama</name>
    <dbReference type="NCBI Taxonomy" id="395501"/>
    <lineage>
        <taxon>Eukaryota</taxon>
        <taxon>Metazoa</taxon>
        <taxon>Ecdysozoa</taxon>
        <taxon>Arthropoda</taxon>
        <taxon>Hexapoda</taxon>
        <taxon>Insecta</taxon>
        <taxon>Pterygota</taxon>
        <taxon>Neoptera</taxon>
        <taxon>Endopterygota</taxon>
        <taxon>Hymenoptera</taxon>
        <taxon>Apocrita</taxon>
        <taxon>Aculeata</taxon>
        <taxon>Apoidea</taxon>
        <taxon>Anthophila</taxon>
        <taxon>Apidae</taxon>
        <taxon>Heterotrigona</taxon>
    </lineage>
</organism>
<feature type="compositionally biased region" description="Polar residues" evidence="1">
    <location>
        <begin position="60"/>
        <end position="85"/>
    </location>
</feature>
<name>A0A6V7HGW8_9HYME</name>
<feature type="region of interest" description="Disordered" evidence="1">
    <location>
        <begin position="493"/>
        <end position="549"/>
    </location>
</feature>
<feature type="compositionally biased region" description="Low complexity" evidence="1">
    <location>
        <begin position="509"/>
        <end position="522"/>
    </location>
</feature>
<dbReference type="EMBL" id="CAJDYZ010011696">
    <property type="protein sequence ID" value="CAD1479832.1"/>
    <property type="molecule type" value="Genomic_DNA"/>
</dbReference>
<reference evidence="2" key="1">
    <citation type="submission" date="2020-07" db="EMBL/GenBank/DDBJ databases">
        <authorList>
            <person name="Nazaruddin N."/>
        </authorList>
    </citation>
    <scope>NUCLEOTIDE SEQUENCE</scope>
</reference>
<gene>
    <name evidence="2" type="ORF">MHI_LOCUS885327</name>
</gene>
<proteinExistence type="predicted"/>
<protein>
    <submittedName>
        <fullName evidence="2">Uncharacterized protein</fullName>
    </submittedName>
</protein>
<evidence type="ECO:0000256" key="1">
    <source>
        <dbReference type="SAM" id="MobiDB-lite"/>
    </source>
</evidence>
<dbReference type="AlphaFoldDB" id="A0A6V7HGW8"/>
<dbReference type="Proteomes" id="UP000752696">
    <property type="component" value="Unassembled WGS sequence"/>
</dbReference>
<sequence>MSCNLMQRNISLMCMKTVKDFPENQNVRNLPQKHADNGLQDDRPHVMDFTGPSRMKRESSSSGKSTTVPTSTSNPAVTLSKTNSQSTSTKEPNPTTPSSESPKSDSTTPSDSDPSTPDSDPITSDPESTNSTPDTSSSTSETPKPRAMITPAKSTTQKNRRSTPDQKSTTASLTATTVSPTTEPSTFDPETTTSSPTMTPNSKAPTITSTPDSKAPTTKPRITPSPEDPDTEPTSSSPTDKSATVKPKPETSSAPPTKKPTDSAKSTTATPLALRFNPDDESKEPNKIPESNQTPDQGPNTGNSMYPGFPSSQFPPFFMPSFVPDFSSPYSPSNPYFLPNAGNNNAWSDGGTGAATSFASASAGASAGSTNYNAPPLGYQGGYPDNLNTVNAPMAVEPTMGNVPNMFNAGGYGYGGAVPFDGGFAFPDFQRQLEENFRQMQASIQKQQQWLSDRIADGANNIPGTHSAVSSIQLGPGGGYQSGAINPAAPGVESRFANELPPPSGGSYGVFSSSSSHSMVGPDGKTVSHKSSTTGVNDNGKITFRTVED</sequence>